<evidence type="ECO:0000256" key="2">
    <source>
        <dbReference type="ARBA" id="ARBA00004123"/>
    </source>
</evidence>
<dbReference type="AlphaFoldDB" id="A0A6J8BRG0"/>
<organism evidence="14 15">
    <name type="scientific">Mytilus coruscus</name>
    <name type="common">Sea mussel</name>
    <dbReference type="NCBI Taxonomy" id="42192"/>
    <lineage>
        <taxon>Eukaryota</taxon>
        <taxon>Metazoa</taxon>
        <taxon>Spiralia</taxon>
        <taxon>Lophotrochozoa</taxon>
        <taxon>Mollusca</taxon>
        <taxon>Bivalvia</taxon>
        <taxon>Autobranchia</taxon>
        <taxon>Pteriomorphia</taxon>
        <taxon>Mytilida</taxon>
        <taxon>Mytiloidea</taxon>
        <taxon>Mytilidae</taxon>
        <taxon>Mytilinae</taxon>
        <taxon>Mytilus</taxon>
    </lineage>
</organism>
<dbReference type="Pfam" id="PF13359">
    <property type="entry name" value="DDE_Tnp_4"/>
    <property type="match status" value="1"/>
</dbReference>
<dbReference type="GO" id="GO:0005737">
    <property type="term" value="C:cytoplasm"/>
    <property type="evidence" value="ECO:0007669"/>
    <property type="project" value="UniProtKB-SubCell"/>
</dbReference>
<evidence type="ECO:0000313" key="15">
    <source>
        <dbReference type="Proteomes" id="UP000507470"/>
    </source>
</evidence>
<evidence type="ECO:0000256" key="10">
    <source>
        <dbReference type="ARBA" id="ARBA00023242"/>
    </source>
</evidence>
<proteinExistence type="inferred from homology"/>
<keyword evidence="7" id="KW-0540">Nuclease</keyword>
<comment type="subcellular location">
    <subcellularLocation>
        <location evidence="3">Cytoplasm</location>
    </subcellularLocation>
    <subcellularLocation>
        <location evidence="2">Nucleus</location>
    </subcellularLocation>
</comment>
<keyword evidence="9 14" id="KW-0378">Hydrolase</keyword>
<dbReference type="InterPro" id="IPR026103">
    <property type="entry name" value="HARBI1_animal"/>
</dbReference>
<dbReference type="GO" id="GO:0016787">
    <property type="term" value="F:hydrolase activity"/>
    <property type="evidence" value="ECO:0007669"/>
    <property type="project" value="UniProtKB-KW"/>
</dbReference>
<keyword evidence="15" id="KW-1185">Reference proteome</keyword>
<evidence type="ECO:0000256" key="8">
    <source>
        <dbReference type="ARBA" id="ARBA00022723"/>
    </source>
</evidence>
<sequence length="224" mass="25982">MAAVIMHLRRRQNMWRNRIIRDYDNPLDYLHDFDIIRKYRLSRPLIYDLCRLFQNDPQRPIMRSCAFPVSLQVMVALRFYATGSFQLVNSDVHNVSRSSVSNIICGVTECLVGVCQQYVEMPTDEASLQKTMQDFHNYANFLNIVGAIDGKHIRIKAPLTDEHLYVNRKNYHSINVQGVCDANMKFLNIVAKWPGATHDAFIWANSNISSLFENRTIRQGWLLG</sequence>
<gene>
    <name evidence="14" type="ORF">MCOR_20873</name>
</gene>
<dbReference type="GO" id="GO:0046872">
    <property type="term" value="F:metal ion binding"/>
    <property type="evidence" value="ECO:0007669"/>
    <property type="project" value="UniProtKB-KW"/>
</dbReference>
<evidence type="ECO:0000256" key="7">
    <source>
        <dbReference type="ARBA" id="ARBA00022722"/>
    </source>
</evidence>
<evidence type="ECO:0000313" key="14">
    <source>
        <dbReference type="EMBL" id="CAC5385319.1"/>
    </source>
</evidence>
<evidence type="ECO:0000256" key="9">
    <source>
        <dbReference type="ARBA" id="ARBA00022801"/>
    </source>
</evidence>
<evidence type="ECO:0000256" key="11">
    <source>
        <dbReference type="ARBA" id="ARBA00030126"/>
    </source>
</evidence>
<evidence type="ECO:0000256" key="5">
    <source>
        <dbReference type="ARBA" id="ARBA00015519"/>
    </source>
</evidence>
<reference evidence="14 15" key="1">
    <citation type="submission" date="2020-06" db="EMBL/GenBank/DDBJ databases">
        <authorList>
            <person name="Li R."/>
            <person name="Bekaert M."/>
        </authorList>
    </citation>
    <scope>NUCLEOTIDE SEQUENCE [LARGE SCALE GENOMIC DNA]</scope>
    <source>
        <strain evidence="15">wild</strain>
    </source>
</reference>
<evidence type="ECO:0000256" key="1">
    <source>
        <dbReference type="ARBA" id="ARBA00001968"/>
    </source>
</evidence>
<dbReference type="Proteomes" id="UP000507470">
    <property type="component" value="Unassembled WGS sequence"/>
</dbReference>
<dbReference type="PRINTS" id="PR02086">
    <property type="entry name" value="PUTNUCHARBI1"/>
</dbReference>
<dbReference type="GO" id="GO:0005634">
    <property type="term" value="C:nucleus"/>
    <property type="evidence" value="ECO:0007669"/>
    <property type="project" value="UniProtKB-SubCell"/>
</dbReference>
<comment type="similarity">
    <text evidence="4">Belongs to the HARBI1 family.</text>
</comment>
<dbReference type="EMBL" id="CACVKT020003693">
    <property type="protein sequence ID" value="CAC5385319.1"/>
    <property type="molecule type" value="Genomic_DNA"/>
</dbReference>
<accession>A0A6J8BRG0</accession>
<dbReference type="PANTHER" id="PTHR22930">
    <property type="match status" value="1"/>
</dbReference>
<keyword evidence="6" id="KW-0963">Cytoplasm</keyword>
<protein>
    <recommendedName>
        <fullName evidence="5">Putative nuclease HARBI1</fullName>
    </recommendedName>
    <alternativeName>
        <fullName evidence="11">Harbinger transposase-derived nuclease</fullName>
    </alternativeName>
</protein>
<evidence type="ECO:0000256" key="12">
    <source>
        <dbReference type="ARBA" id="ARBA00045850"/>
    </source>
</evidence>
<dbReference type="PANTHER" id="PTHR22930:SF85">
    <property type="entry name" value="GH03217P-RELATED"/>
    <property type="match status" value="1"/>
</dbReference>
<dbReference type="GO" id="GO:0004518">
    <property type="term" value="F:nuclease activity"/>
    <property type="evidence" value="ECO:0007669"/>
    <property type="project" value="UniProtKB-KW"/>
</dbReference>
<dbReference type="InterPro" id="IPR045249">
    <property type="entry name" value="HARBI1-like"/>
</dbReference>
<comment type="cofactor">
    <cofactor evidence="1">
        <name>a divalent metal cation</name>
        <dbReference type="ChEBI" id="CHEBI:60240"/>
    </cofactor>
</comment>
<evidence type="ECO:0000256" key="6">
    <source>
        <dbReference type="ARBA" id="ARBA00022490"/>
    </source>
</evidence>
<evidence type="ECO:0000256" key="3">
    <source>
        <dbReference type="ARBA" id="ARBA00004496"/>
    </source>
</evidence>
<keyword evidence="10" id="KW-0539">Nucleus</keyword>
<keyword evidence="8" id="KW-0479">Metal-binding</keyword>
<dbReference type="InterPro" id="IPR027806">
    <property type="entry name" value="HARBI1_dom"/>
</dbReference>
<feature type="domain" description="DDE Tnp4" evidence="13">
    <location>
        <begin position="148"/>
        <end position="217"/>
    </location>
</feature>
<name>A0A6J8BRG0_MYTCO</name>
<evidence type="ECO:0000259" key="13">
    <source>
        <dbReference type="Pfam" id="PF13359"/>
    </source>
</evidence>
<dbReference type="OrthoDB" id="6124071at2759"/>
<comment type="function">
    <text evidence="12">Transposase-derived protein that may have nuclease activity. Does not have transposase activity.</text>
</comment>
<evidence type="ECO:0000256" key="4">
    <source>
        <dbReference type="ARBA" id="ARBA00006958"/>
    </source>
</evidence>